<sequence>MTTTSTITPPVATDLQPAISEALKRIAPLWPLEHFVAVNPFLGLVDRPFSDACATLRRTAGQAPVQSPDAYLRAWNEGEITPNDLATVTGGRWTRESLIDALENADEAQLLHPVATFADIIDQTLPNAHWARFITEEVAKWCAVHFDRNQTTWVSPWRDLGLFAAWKSSACHDRKPEAFGLPGFREFVKSLPDDPNTAIRACLDQLEPAGVDIADFLHRQLVSVAGWAGHIQYLVREDAMRGDENQTLLDLLAIRLSYDAALHRAFGSDPQITTAWRHHGVSAETSELDEALTRWQQAYEAGYQRKLAAELTSQPSAPSTSRPPVQAVFCIDVRSEIVRRHLEAALPGTHTLGFAGFFGFPVAHQTADACKPTPRCPALLVPPIVSHEKQPANADRKRAGNGAWKAFQNSATSCFTFVESLGLGFGAKLIAARDPKPSHDSPKPEIADLPATERADLAEGALRGMSLTKNFARLVLLCGHGSHSANNPFASSLECGACGGHAGDVNARLAAATFNDPQVRDLLAKKGIVIPDDTHFLAGRHDTLSDDFHLYDCESAPATHHREIAELRAALTTAGAAARKERAPKLGLGDLDGHALDKAVRDRGRDIAQLRPEWALANNASLVAAPRSRTSGLNLEGRAFLHEYHPENDPESKVLTAILTAPVVVASWINLQYYGSRINPEVLAAGNKTIHQVVGGIGVIEGNAGDLRTGLPLQSIHDGKRFVHEPRRLTVFIESRTELIDAVLDAHPEVRQLFDHQWIHLVCLTGDTAMQRRNGRWHPIGSDPSETSTTSDSMNMNPNQRYQLIDGKFTPEQARHVLLSLVKSKIDFHSIEKLSHEERFGEDATQPQRRLAELRKLRDTLLETCESMAETGTQVRINGWIEIEPLPEPQLAAQAAKREPEAAH</sequence>
<comment type="subcellular location">
    <subcellularLocation>
        <location evidence="6">Cell membrane</location>
        <topology evidence="6">Peripheral membrane protein</topology>
    </subcellularLocation>
</comment>
<keyword evidence="1 6" id="KW-0813">Transport</keyword>
<evidence type="ECO:0000256" key="3">
    <source>
        <dbReference type="ARBA" id="ARBA00022723"/>
    </source>
</evidence>
<feature type="binding site" evidence="6">
    <location>
        <position position="495"/>
    </location>
    <ligand>
        <name>Zn(2+)</name>
        <dbReference type="ChEBI" id="CHEBI:29105"/>
    </ligand>
</feature>
<evidence type="ECO:0000313" key="9">
    <source>
        <dbReference type="Proteomes" id="UP001374893"/>
    </source>
</evidence>
<keyword evidence="9" id="KW-1185">Reference proteome</keyword>
<dbReference type="PANTHER" id="PTHR38344:SF1">
    <property type="entry name" value="INORGANIC CARBON TRANSPORTER SUBUNIT DABA-RELATED"/>
    <property type="match status" value="1"/>
</dbReference>
<feature type="binding site" evidence="6">
    <location>
        <position position="332"/>
    </location>
    <ligand>
        <name>Zn(2+)</name>
        <dbReference type="ChEBI" id="CHEBI:29105"/>
    </ligand>
</feature>
<proteinExistence type="inferred from homology"/>
<dbReference type="HAMAP" id="MF_01871">
    <property type="entry name" value="DabA"/>
    <property type="match status" value="1"/>
</dbReference>
<comment type="cofactor">
    <cofactor evidence="6">
        <name>Zn(2+)</name>
        <dbReference type="ChEBI" id="CHEBI:29105"/>
    </cofactor>
</comment>
<evidence type="ECO:0000256" key="2">
    <source>
        <dbReference type="ARBA" id="ARBA00022475"/>
    </source>
</evidence>
<comment type="similarity">
    <text evidence="6">Belongs to the inorganic carbon transporter (TC 9.A.2) DabA family.</text>
</comment>
<feature type="compositionally biased region" description="Low complexity" evidence="7">
    <location>
        <begin position="782"/>
        <end position="793"/>
    </location>
</feature>
<dbReference type="Proteomes" id="UP001374893">
    <property type="component" value="Chromosome"/>
</dbReference>
<feature type="region of interest" description="Disordered" evidence="7">
    <location>
        <begin position="776"/>
        <end position="795"/>
    </location>
</feature>
<organism evidence="8 9">
    <name type="scientific">Haloferula helveola</name>
    <dbReference type="NCBI Taxonomy" id="490095"/>
    <lineage>
        <taxon>Bacteria</taxon>
        <taxon>Pseudomonadati</taxon>
        <taxon>Verrucomicrobiota</taxon>
        <taxon>Verrucomicrobiia</taxon>
        <taxon>Verrucomicrobiales</taxon>
        <taxon>Verrucomicrobiaceae</taxon>
        <taxon>Haloferula</taxon>
    </lineage>
</organism>
<dbReference type="PANTHER" id="PTHR38344">
    <property type="entry name" value="UPF0753 PROTEIN AQ_863"/>
    <property type="match status" value="1"/>
</dbReference>
<evidence type="ECO:0000256" key="1">
    <source>
        <dbReference type="ARBA" id="ARBA00022448"/>
    </source>
</evidence>
<evidence type="ECO:0000256" key="5">
    <source>
        <dbReference type="ARBA" id="ARBA00023136"/>
    </source>
</evidence>
<evidence type="ECO:0000256" key="4">
    <source>
        <dbReference type="ARBA" id="ARBA00022833"/>
    </source>
</evidence>
<feature type="binding site" evidence="6">
    <location>
        <position position="480"/>
    </location>
    <ligand>
        <name>Zn(2+)</name>
        <dbReference type="ChEBI" id="CHEBI:29105"/>
    </ligand>
</feature>
<protein>
    <recommendedName>
        <fullName evidence="6">Probable inorganic carbon transporter subunit DabA</fullName>
    </recommendedName>
</protein>
<comment type="function">
    <text evidence="6">Part of an energy-coupled inorganic carbon pump.</text>
</comment>
<feature type="binding site" evidence="6">
    <location>
        <position position="330"/>
    </location>
    <ligand>
        <name>Zn(2+)</name>
        <dbReference type="ChEBI" id="CHEBI:29105"/>
    </ligand>
</feature>
<keyword evidence="5 6" id="KW-0472">Membrane</keyword>
<dbReference type="RefSeq" id="WP_338689137.1">
    <property type="nucleotide sequence ID" value="NZ_AP024702.1"/>
</dbReference>
<keyword evidence="4 6" id="KW-0862">Zinc</keyword>
<evidence type="ECO:0000256" key="7">
    <source>
        <dbReference type="SAM" id="MobiDB-lite"/>
    </source>
</evidence>
<dbReference type="EMBL" id="AP024702">
    <property type="protein sequence ID" value="BCX47109.1"/>
    <property type="molecule type" value="Genomic_DNA"/>
</dbReference>
<dbReference type="Pfam" id="PF10070">
    <property type="entry name" value="DabA"/>
    <property type="match status" value="1"/>
</dbReference>
<name>A0ABM7RHG8_9BACT</name>
<evidence type="ECO:0000256" key="6">
    <source>
        <dbReference type="HAMAP-Rule" id="MF_01871"/>
    </source>
</evidence>
<keyword evidence="2 6" id="KW-1003">Cell membrane</keyword>
<keyword evidence="3 6" id="KW-0479">Metal-binding</keyword>
<dbReference type="InterPro" id="IPR018752">
    <property type="entry name" value="DabA"/>
</dbReference>
<reference evidence="8 9" key="1">
    <citation type="submission" date="2021-06" db="EMBL/GenBank/DDBJ databases">
        <title>Complete genome of Haloferula helveola possessing various polysaccharide degrading enzymes.</title>
        <authorList>
            <person name="Takami H."/>
            <person name="Huang C."/>
            <person name="Hamasaki K."/>
        </authorList>
    </citation>
    <scope>NUCLEOTIDE SEQUENCE [LARGE SCALE GENOMIC DNA]</scope>
    <source>
        <strain evidence="8 9">CN-1</strain>
    </source>
</reference>
<gene>
    <name evidence="6" type="primary">dabA</name>
    <name evidence="8" type="ORF">HAHE_10170</name>
</gene>
<comment type="subunit">
    <text evidence="6">Forms a complex with DabB.</text>
</comment>
<accession>A0ABM7RHG8</accession>
<evidence type="ECO:0000313" key="8">
    <source>
        <dbReference type="EMBL" id="BCX47109.1"/>
    </source>
</evidence>